<dbReference type="Proteomes" id="UP000030746">
    <property type="component" value="Unassembled WGS sequence"/>
</dbReference>
<evidence type="ECO:0000313" key="1">
    <source>
        <dbReference type="EMBL" id="ESO84290.1"/>
    </source>
</evidence>
<dbReference type="RefSeq" id="XP_009065022.1">
    <property type="nucleotide sequence ID" value="XM_009066774.1"/>
</dbReference>
<dbReference type="KEGG" id="lgi:LOTGIDRAFT_176187"/>
<dbReference type="EMBL" id="KB203547">
    <property type="protein sequence ID" value="ESO84290.1"/>
    <property type="molecule type" value="Genomic_DNA"/>
</dbReference>
<sequence>MDNEARILFGIKHVNGSNVRNLDVFHPEIKVEMSILGRTVNFTLDTDASVKVIPEDLYFETFPDVSMEDIYAILRGYSGSIIPVVGGIFVDVVYSCKKYSDMRIIVVQRRYRKRQVHVDHLMETHEHKSSDEIDSIPNSDVDLDVKTKVEKVKMKFQ</sequence>
<gene>
    <name evidence="1" type="ORF">LOTGIDRAFT_176187</name>
</gene>
<dbReference type="CTD" id="20243619"/>
<reference evidence="1 2" key="1">
    <citation type="journal article" date="2013" name="Nature">
        <title>Insights into bilaterian evolution from three spiralian genomes.</title>
        <authorList>
            <person name="Simakov O."/>
            <person name="Marletaz F."/>
            <person name="Cho S.J."/>
            <person name="Edsinger-Gonzales E."/>
            <person name="Havlak P."/>
            <person name="Hellsten U."/>
            <person name="Kuo D.H."/>
            <person name="Larsson T."/>
            <person name="Lv J."/>
            <person name="Arendt D."/>
            <person name="Savage R."/>
            <person name="Osoegawa K."/>
            <person name="de Jong P."/>
            <person name="Grimwood J."/>
            <person name="Chapman J.A."/>
            <person name="Shapiro H."/>
            <person name="Aerts A."/>
            <person name="Otillar R.P."/>
            <person name="Terry A.Y."/>
            <person name="Boore J.L."/>
            <person name="Grigoriev I.V."/>
            <person name="Lindberg D.R."/>
            <person name="Seaver E.C."/>
            <person name="Weisblat D.A."/>
            <person name="Putnam N.H."/>
            <person name="Rokhsar D.S."/>
        </authorList>
    </citation>
    <scope>NUCLEOTIDE SEQUENCE [LARGE SCALE GENOMIC DNA]</scope>
</reference>
<proteinExistence type="predicted"/>
<keyword evidence="2" id="KW-1185">Reference proteome</keyword>
<evidence type="ECO:0000313" key="2">
    <source>
        <dbReference type="Proteomes" id="UP000030746"/>
    </source>
</evidence>
<evidence type="ECO:0008006" key="3">
    <source>
        <dbReference type="Google" id="ProtNLM"/>
    </source>
</evidence>
<protein>
    <recommendedName>
        <fullName evidence="3">Peptidase A2 domain-containing protein</fullName>
    </recommendedName>
</protein>
<accession>V3ZP62</accession>
<organism evidence="1 2">
    <name type="scientific">Lottia gigantea</name>
    <name type="common">Giant owl limpet</name>
    <dbReference type="NCBI Taxonomy" id="225164"/>
    <lineage>
        <taxon>Eukaryota</taxon>
        <taxon>Metazoa</taxon>
        <taxon>Spiralia</taxon>
        <taxon>Lophotrochozoa</taxon>
        <taxon>Mollusca</taxon>
        <taxon>Gastropoda</taxon>
        <taxon>Patellogastropoda</taxon>
        <taxon>Lottioidea</taxon>
        <taxon>Lottiidae</taxon>
        <taxon>Lottia</taxon>
    </lineage>
</organism>
<dbReference type="HOGENOM" id="CLU_1679943_0_0_1"/>
<dbReference type="GeneID" id="20243619"/>
<dbReference type="STRING" id="225164.V3ZP62"/>
<name>V3ZP62_LOTGI</name>
<dbReference type="OrthoDB" id="427924at2759"/>
<dbReference type="AlphaFoldDB" id="V3ZP62"/>